<dbReference type="EMBL" id="CP090958">
    <property type="protein sequence ID" value="WGW12218.1"/>
    <property type="molecule type" value="Genomic_DNA"/>
</dbReference>
<evidence type="ECO:0000313" key="4">
    <source>
        <dbReference type="Proteomes" id="UP001209083"/>
    </source>
</evidence>
<dbReference type="RefSeq" id="WP_349639017.1">
    <property type="nucleotide sequence ID" value="NZ_CP090958.1"/>
</dbReference>
<feature type="domain" description="Septum formation-related" evidence="2">
    <location>
        <begin position="69"/>
        <end position="167"/>
    </location>
</feature>
<evidence type="ECO:0000259" key="2">
    <source>
        <dbReference type="Pfam" id="PF13845"/>
    </source>
</evidence>
<gene>
    <name evidence="3" type="ORF">LWF01_00180</name>
</gene>
<name>A0ABY8QTC1_9MICO</name>
<dbReference type="Proteomes" id="UP001209083">
    <property type="component" value="Chromosome"/>
</dbReference>
<dbReference type="Pfam" id="PF13845">
    <property type="entry name" value="Septum_form"/>
    <property type="match status" value="1"/>
</dbReference>
<keyword evidence="4" id="KW-1185">Reference proteome</keyword>
<sequence length="179" mass="18559">MVLILLAVGAIVLIPMLASPKPVEDPFAQPDFTDENTTAPSDPSTGTPSPSPEPSTGTGTGSKADLLVGDCIADVEALRAGTAGGPIDCETPHQGQVYANEPITDTSYPGESVITERAKELCSTEASSALDSSVMNGEYSPYFVGPSEQTWSMPGEKQIVCLIVRVDGGDITGSKIKTQ</sequence>
<evidence type="ECO:0000313" key="3">
    <source>
        <dbReference type="EMBL" id="WGW12218.1"/>
    </source>
</evidence>
<reference evidence="3 4" key="1">
    <citation type="submission" date="2023-05" db="EMBL/GenBank/DDBJ databases">
        <title>Lithophilousrod everest ZFBP1038 complete genpme.</title>
        <authorList>
            <person name="Tian M."/>
        </authorList>
    </citation>
    <scope>NUCLEOTIDE SEQUENCE [LARGE SCALE GENOMIC DNA]</scope>
    <source>
        <strain evidence="3 4">ZFBP1038</strain>
    </source>
</reference>
<dbReference type="InterPro" id="IPR026004">
    <property type="entry name" value="Septum_form"/>
</dbReference>
<accession>A0ABY8QTC1</accession>
<feature type="compositionally biased region" description="Low complexity" evidence="1">
    <location>
        <begin position="37"/>
        <end position="48"/>
    </location>
</feature>
<organism evidence="3 4">
    <name type="scientific">Saxibacter everestensis</name>
    <dbReference type="NCBI Taxonomy" id="2909229"/>
    <lineage>
        <taxon>Bacteria</taxon>
        <taxon>Bacillati</taxon>
        <taxon>Actinomycetota</taxon>
        <taxon>Actinomycetes</taxon>
        <taxon>Micrococcales</taxon>
        <taxon>Brevibacteriaceae</taxon>
        <taxon>Saxibacter</taxon>
    </lineage>
</organism>
<protein>
    <submittedName>
        <fullName evidence="3">Septum formation family protein</fullName>
    </submittedName>
</protein>
<proteinExistence type="predicted"/>
<evidence type="ECO:0000256" key="1">
    <source>
        <dbReference type="SAM" id="MobiDB-lite"/>
    </source>
</evidence>
<feature type="region of interest" description="Disordered" evidence="1">
    <location>
        <begin position="25"/>
        <end position="63"/>
    </location>
</feature>